<dbReference type="GO" id="GO:0003955">
    <property type="term" value="F:NAD(P)H dehydrogenase (quinone) activity"/>
    <property type="evidence" value="ECO:0007669"/>
    <property type="project" value="TreeGrafter"/>
</dbReference>
<feature type="domain" description="Pyridine nucleotide-disulphide oxidoreductase dimerisation" evidence="10">
    <location>
        <begin position="372"/>
        <end position="479"/>
    </location>
</feature>
<evidence type="ECO:0008006" key="14">
    <source>
        <dbReference type="Google" id="ProtNLM"/>
    </source>
</evidence>
<dbReference type="InterPro" id="IPR004099">
    <property type="entry name" value="Pyr_nucl-diS_OxRdtase_dimer"/>
</dbReference>
<evidence type="ECO:0000256" key="9">
    <source>
        <dbReference type="RuleBase" id="RU003691"/>
    </source>
</evidence>
<keyword evidence="8 9" id="KW-0676">Redox-active center</keyword>
<evidence type="ECO:0000256" key="2">
    <source>
        <dbReference type="ARBA" id="ARBA00007532"/>
    </source>
</evidence>
<dbReference type="KEGG" id="moz:MoryE10_06280"/>
<dbReference type="Pfam" id="PF07992">
    <property type="entry name" value="Pyr_redox_2"/>
    <property type="match status" value="1"/>
</dbReference>
<dbReference type="PIRSF" id="PIRSF000350">
    <property type="entry name" value="Mercury_reductase_MerA"/>
    <property type="match status" value="1"/>
</dbReference>
<dbReference type="Pfam" id="PF02852">
    <property type="entry name" value="Pyr_redox_dim"/>
    <property type="match status" value="1"/>
</dbReference>
<dbReference type="InterPro" id="IPR023753">
    <property type="entry name" value="FAD/NAD-binding_dom"/>
</dbReference>
<dbReference type="PANTHER" id="PTHR43014:SF2">
    <property type="entry name" value="MERCURIC REDUCTASE"/>
    <property type="match status" value="1"/>
</dbReference>
<accession>A0A8D4VMV9</accession>
<evidence type="ECO:0000256" key="6">
    <source>
        <dbReference type="ARBA" id="ARBA00023002"/>
    </source>
</evidence>
<dbReference type="GO" id="GO:0050660">
    <property type="term" value="F:flavin adenine dinucleotide binding"/>
    <property type="evidence" value="ECO:0007669"/>
    <property type="project" value="TreeGrafter"/>
</dbReference>
<dbReference type="GO" id="GO:0016668">
    <property type="term" value="F:oxidoreductase activity, acting on a sulfur group of donors, NAD(P) as acceptor"/>
    <property type="evidence" value="ECO:0007669"/>
    <property type="project" value="InterPro"/>
</dbReference>
<organism evidence="12 13">
    <name type="scientific">Methylogaea oryzae</name>
    <dbReference type="NCBI Taxonomy" id="1295382"/>
    <lineage>
        <taxon>Bacteria</taxon>
        <taxon>Pseudomonadati</taxon>
        <taxon>Pseudomonadota</taxon>
        <taxon>Gammaproteobacteria</taxon>
        <taxon>Methylococcales</taxon>
        <taxon>Methylococcaceae</taxon>
        <taxon>Methylogaea</taxon>
    </lineage>
</organism>
<evidence type="ECO:0000259" key="10">
    <source>
        <dbReference type="Pfam" id="PF02852"/>
    </source>
</evidence>
<gene>
    <name evidence="12" type="ORF">MoryE10_06280</name>
</gene>
<keyword evidence="5" id="KW-0521">NADP</keyword>
<comment type="cofactor">
    <cofactor evidence="1">
        <name>FAD</name>
        <dbReference type="ChEBI" id="CHEBI:57692"/>
    </cofactor>
</comment>
<keyword evidence="4 9" id="KW-0274">FAD</keyword>
<comment type="similarity">
    <text evidence="2 9">Belongs to the class-I pyridine nucleotide-disulfide oxidoreductase family.</text>
</comment>
<evidence type="ECO:0000256" key="3">
    <source>
        <dbReference type="ARBA" id="ARBA00022630"/>
    </source>
</evidence>
<dbReference type="EMBL" id="AP019782">
    <property type="protein sequence ID" value="BBL70022.1"/>
    <property type="molecule type" value="Genomic_DNA"/>
</dbReference>
<evidence type="ECO:0000313" key="12">
    <source>
        <dbReference type="EMBL" id="BBL70022.1"/>
    </source>
</evidence>
<dbReference type="PROSITE" id="PS00076">
    <property type="entry name" value="PYRIDINE_REDOX_1"/>
    <property type="match status" value="1"/>
</dbReference>
<reference evidence="12" key="1">
    <citation type="submission" date="2019-06" db="EMBL/GenBank/DDBJ databases">
        <title>Complete genome sequence of Methylogaea oryzae strain JCM16910.</title>
        <authorList>
            <person name="Asakawa S."/>
        </authorList>
    </citation>
    <scope>NUCLEOTIDE SEQUENCE</scope>
    <source>
        <strain evidence="12">E10</strain>
    </source>
</reference>
<evidence type="ECO:0000256" key="5">
    <source>
        <dbReference type="ARBA" id="ARBA00022857"/>
    </source>
</evidence>
<evidence type="ECO:0000256" key="7">
    <source>
        <dbReference type="ARBA" id="ARBA00023157"/>
    </source>
</evidence>
<dbReference type="AlphaFoldDB" id="A0A8D4VMV9"/>
<sequence>MHRLLPSLFRHLAARRRLRRWPKPRRFDRNLVVIGAGAAGLVTAYIAAAVRAKVTLVERGAMGGDCLNSGCVPSKALIRTARLLAQIRNAPHYGIARATAEFDFAAAMARVRAVIREVAPHDSVERYAGLGVEVLQGEARIVSPWAVEVRTAQGTQTLTTRAIVIAAGARPFVPPIPGLAEAGYLTSDNLWDLRELPRRLLVLGGGPIGCELAQCFARFGSRVTLVEMAPRLLMREDADVSDRVAGRFRQEGVDLRLEHKALRCLAEDGEKALVAECRGEEVRLAFDQVLVAVGRVANTQGYGLEELGIPTTPARTVAVDECLQTLYPNIYACGDVAGPFQFTHTAAHQAWYAAVNSLFGGVRKFRVDYSVIPWATFTDPEVARVGLNEQEARERAVPFEVCRYDLRDLDRAIVDGEAHGFVKVLTAPGRDKILGATIVGEHAADLLAEFVLAMKHGIGLNRLLGTIHVYPTLAEANKQVAGAWKRSHAPQGVLRWLARYHAWRRG</sequence>
<name>A0A8D4VMV9_9GAMM</name>
<dbReference type="InterPro" id="IPR001100">
    <property type="entry name" value="Pyr_nuc-diS_OxRdtase"/>
</dbReference>
<keyword evidence="6 9" id="KW-0560">Oxidoreductase</keyword>
<dbReference type="RefSeq" id="WP_221048177.1">
    <property type="nucleotide sequence ID" value="NZ_AP019782.1"/>
</dbReference>
<keyword evidence="7" id="KW-1015">Disulfide bond</keyword>
<dbReference type="InterPro" id="IPR012999">
    <property type="entry name" value="Pyr_OxRdtase_I_AS"/>
</dbReference>
<keyword evidence="13" id="KW-1185">Reference proteome</keyword>
<dbReference type="FunFam" id="3.30.390.30:FF:000001">
    <property type="entry name" value="Dihydrolipoyl dehydrogenase"/>
    <property type="match status" value="1"/>
</dbReference>
<keyword evidence="3 9" id="KW-0285">Flavoprotein</keyword>
<protein>
    <recommendedName>
        <fullName evidence="14">Pyridine nucleotide-disulfide oxidoreductase</fullName>
    </recommendedName>
</protein>
<proteinExistence type="inferred from homology"/>
<dbReference type="Proteomes" id="UP000824988">
    <property type="component" value="Chromosome"/>
</dbReference>
<evidence type="ECO:0000256" key="8">
    <source>
        <dbReference type="ARBA" id="ARBA00023284"/>
    </source>
</evidence>
<evidence type="ECO:0000313" key="13">
    <source>
        <dbReference type="Proteomes" id="UP000824988"/>
    </source>
</evidence>
<evidence type="ECO:0000256" key="1">
    <source>
        <dbReference type="ARBA" id="ARBA00001974"/>
    </source>
</evidence>
<feature type="domain" description="FAD/NAD(P)-binding" evidence="11">
    <location>
        <begin position="30"/>
        <end position="350"/>
    </location>
</feature>
<evidence type="ECO:0000256" key="4">
    <source>
        <dbReference type="ARBA" id="ARBA00022827"/>
    </source>
</evidence>
<dbReference type="PANTHER" id="PTHR43014">
    <property type="entry name" value="MERCURIC REDUCTASE"/>
    <property type="match status" value="1"/>
</dbReference>
<evidence type="ECO:0000259" key="11">
    <source>
        <dbReference type="Pfam" id="PF07992"/>
    </source>
</evidence>